<evidence type="ECO:0000313" key="6">
    <source>
        <dbReference type="EMBL" id="CAG5112357.1"/>
    </source>
</evidence>
<dbReference type="EMBL" id="OU015567">
    <property type="protein sequence ID" value="CAG5112357.1"/>
    <property type="molecule type" value="Genomic_DNA"/>
</dbReference>
<keyword evidence="3" id="KW-0418">Kinase</keyword>
<sequence length="302" mass="33437">MPRSRISETSSADRVVVVSAPGKLILSGEHSVVYGHPALATALQLRLSIRLERCHTNSIALISQTFSLSLSLEKYAEWWADPSLRLNDTQDNIERIKELISAEFEVDSGQISEATGGNGTFTTHERGLIRDLASTCENIFHSRSSGIDTTVIIEGGLIKYQPGNFEPFQINHSPRILIVETHVERSTAQLVEFVRRRRDRLTDIVNGVMSALSECVHKWLELFQSEDILGSYQQQRELVEINQHLLASLGVSHASLDAIVSAASEVGLAAKLTGAGGAAARWFYFHRGEIKLMIALFELKKS</sequence>
<accession>A0ABN7T8A0</accession>
<dbReference type="SUPFAM" id="SSF54211">
    <property type="entry name" value="Ribosomal protein S5 domain 2-like"/>
    <property type="match status" value="1"/>
</dbReference>
<dbReference type="PRINTS" id="PR00959">
    <property type="entry name" value="MEVGALKINASE"/>
</dbReference>
<dbReference type="InterPro" id="IPR006205">
    <property type="entry name" value="Mev_gal_kin"/>
</dbReference>
<keyword evidence="2" id="KW-0808">Transferase</keyword>
<dbReference type="PANTHER" id="PTHR43290">
    <property type="entry name" value="MEVALONATE KINASE"/>
    <property type="match status" value="1"/>
</dbReference>
<dbReference type="InterPro" id="IPR020568">
    <property type="entry name" value="Ribosomal_Su5_D2-typ_SF"/>
</dbReference>
<proteinExistence type="predicted"/>
<keyword evidence="7" id="KW-1185">Reference proteome</keyword>
<evidence type="ECO:0000313" key="7">
    <source>
        <dbReference type="Proteomes" id="UP001158576"/>
    </source>
</evidence>
<keyword evidence="1" id="KW-0963">Cytoplasm</keyword>
<dbReference type="Gene3D" id="3.30.230.10">
    <property type="match status" value="2"/>
</dbReference>
<dbReference type="Proteomes" id="UP001158576">
    <property type="component" value="Chromosome 2"/>
</dbReference>
<dbReference type="Gene3D" id="3.30.70.890">
    <property type="entry name" value="GHMP kinase, C-terminal domain"/>
    <property type="match status" value="1"/>
</dbReference>
<evidence type="ECO:0000256" key="2">
    <source>
        <dbReference type="ARBA" id="ARBA00022679"/>
    </source>
</evidence>
<evidence type="ECO:0000259" key="5">
    <source>
        <dbReference type="Pfam" id="PF08544"/>
    </source>
</evidence>
<organism evidence="6 7">
    <name type="scientific">Oikopleura dioica</name>
    <name type="common">Tunicate</name>
    <dbReference type="NCBI Taxonomy" id="34765"/>
    <lineage>
        <taxon>Eukaryota</taxon>
        <taxon>Metazoa</taxon>
        <taxon>Chordata</taxon>
        <taxon>Tunicata</taxon>
        <taxon>Appendicularia</taxon>
        <taxon>Copelata</taxon>
        <taxon>Oikopleuridae</taxon>
        <taxon>Oikopleura</taxon>
    </lineage>
</organism>
<dbReference type="InterPro" id="IPR013750">
    <property type="entry name" value="GHMP_kinase_C_dom"/>
</dbReference>
<evidence type="ECO:0000256" key="1">
    <source>
        <dbReference type="ARBA" id="ARBA00022490"/>
    </source>
</evidence>
<dbReference type="InterPro" id="IPR014721">
    <property type="entry name" value="Ribsml_uS5_D2-typ_fold_subgr"/>
</dbReference>
<dbReference type="PANTHER" id="PTHR43290:SF2">
    <property type="entry name" value="MEVALONATE KINASE"/>
    <property type="match status" value="1"/>
</dbReference>
<feature type="domain" description="GHMP kinase C-terminal" evidence="5">
    <location>
        <begin position="230"/>
        <end position="283"/>
    </location>
</feature>
<reference evidence="6 7" key="1">
    <citation type="submission" date="2021-04" db="EMBL/GenBank/DDBJ databases">
        <authorList>
            <person name="Bliznina A."/>
        </authorList>
    </citation>
    <scope>NUCLEOTIDE SEQUENCE [LARGE SCALE GENOMIC DNA]</scope>
</reference>
<dbReference type="Pfam" id="PF08544">
    <property type="entry name" value="GHMP_kinases_C"/>
    <property type="match status" value="1"/>
</dbReference>
<gene>
    <name evidence="6" type="ORF">OKIOD_LOCUS15345</name>
</gene>
<protein>
    <submittedName>
        <fullName evidence="6">Oidioi.mRNA.OKI2018_I69.chr2.g6580.t1.cds</fullName>
    </submittedName>
</protein>
<dbReference type="SUPFAM" id="SSF55060">
    <property type="entry name" value="GHMP Kinase, C-terminal domain"/>
    <property type="match status" value="1"/>
</dbReference>
<evidence type="ECO:0000256" key="3">
    <source>
        <dbReference type="ARBA" id="ARBA00022777"/>
    </source>
</evidence>
<dbReference type="InterPro" id="IPR036554">
    <property type="entry name" value="GHMP_kinase_C_sf"/>
</dbReference>
<evidence type="ECO:0000256" key="4">
    <source>
        <dbReference type="ARBA" id="ARBA00022842"/>
    </source>
</evidence>
<keyword evidence="4" id="KW-0460">Magnesium</keyword>
<name>A0ABN7T8A0_OIKDI</name>